<dbReference type="PANTHER" id="PTHR12042">
    <property type="entry name" value="LACTOSYLCERAMIDE 4-ALPHA-GALACTOSYLTRANSFERASE ALPHA- 1,4-GALACTOSYLTRANSFERASE"/>
    <property type="match status" value="1"/>
</dbReference>
<evidence type="ECO:0000256" key="2">
    <source>
        <dbReference type="ARBA" id="ARBA00009003"/>
    </source>
</evidence>
<dbReference type="InterPro" id="IPR051981">
    <property type="entry name" value="Glycosyltransf_32"/>
</dbReference>
<dbReference type="InterPro" id="IPR029044">
    <property type="entry name" value="Nucleotide-diphossugar_trans"/>
</dbReference>
<keyword evidence="4" id="KW-0808">Transferase</keyword>
<dbReference type="Gene3D" id="3.90.550.20">
    <property type="match status" value="1"/>
</dbReference>
<dbReference type="GO" id="GO:0016758">
    <property type="term" value="F:hexosyltransferase activity"/>
    <property type="evidence" value="ECO:0007669"/>
    <property type="project" value="TreeGrafter"/>
</dbReference>
<name>A0AAE1BWC2_PETCI</name>
<comment type="subcellular location">
    <subcellularLocation>
        <location evidence="1">Golgi apparatus membrane</location>
        <topology evidence="1">Single-pass type II membrane protein</topology>
    </subcellularLocation>
</comment>
<evidence type="ECO:0000313" key="9">
    <source>
        <dbReference type="EMBL" id="KAK3856579.1"/>
    </source>
</evidence>
<evidence type="ECO:0000313" key="10">
    <source>
        <dbReference type="Proteomes" id="UP001286313"/>
    </source>
</evidence>
<dbReference type="Pfam" id="PF04572">
    <property type="entry name" value="Gb3_synth"/>
    <property type="match status" value="1"/>
</dbReference>
<feature type="compositionally biased region" description="Basic and acidic residues" evidence="7">
    <location>
        <begin position="1"/>
        <end position="13"/>
    </location>
</feature>
<proteinExistence type="inferred from homology"/>
<dbReference type="Proteomes" id="UP001286313">
    <property type="component" value="Unassembled WGS sequence"/>
</dbReference>
<dbReference type="AlphaFoldDB" id="A0AAE1BWC2"/>
<gene>
    <name evidence="9" type="ORF">Pcinc_037108</name>
</gene>
<dbReference type="Pfam" id="PF04488">
    <property type="entry name" value="Gly_transf_sug"/>
    <property type="match status" value="1"/>
</dbReference>
<evidence type="ECO:0000256" key="7">
    <source>
        <dbReference type="SAM" id="MobiDB-lite"/>
    </source>
</evidence>
<dbReference type="EMBL" id="JAWQEG010005842">
    <property type="protein sequence ID" value="KAK3856579.1"/>
    <property type="molecule type" value="Genomic_DNA"/>
</dbReference>
<reference evidence="9" key="1">
    <citation type="submission" date="2023-10" db="EMBL/GenBank/DDBJ databases">
        <title>Genome assemblies of two species of porcelain crab, Petrolisthes cinctipes and Petrolisthes manimaculis (Anomura: Porcellanidae).</title>
        <authorList>
            <person name="Angst P."/>
        </authorList>
    </citation>
    <scope>NUCLEOTIDE SEQUENCE</scope>
    <source>
        <strain evidence="9">PB745_01</strain>
        <tissue evidence="9">Gill</tissue>
    </source>
</reference>
<feature type="region of interest" description="Disordered" evidence="7">
    <location>
        <begin position="1"/>
        <end position="23"/>
    </location>
</feature>
<organism evidence="9 10">
    <name type="scientific">Petrolisthes cinctipes</name>
    <name type="common">Flat porcelain crab</name>
    <dbReference type="NCBI Taxonomy" id="88211"/>
    <lineage>
        <taxon>Eukaryota</taxon>
        <taxon>Metazoa</taxon>
        <taxon>Ecdysozoa</taxon>
        <taxon>Arthropoda</taxon>
        <taxon>Crustacea</taxon>
        <taxon>Multicrustacea</taxon>
        <taxon>Malacostraca</taxon>
        <taxon>Eumalacostraca</taxon>
        <taxon>Eucarida</taxon>
        <taxon>Decapoda</taxon>
        <taxon>Pleocyemata</taxon>
        <taxon>Anomura</taxon>
        <taxon>Galatheoidea</taxon>
        <taxon>Porcellanidae</taxon>
        <taxon>Petrolisthes</taxon>
    </lineage>
</organism>
<evidence type="ECO:0000256" key="3">
    <source>
        <dbReference type="ARBA" id="ARBA00022676"/>
    </source>
</evidence>
<dbReference type="SUPFAM" id="SSF53448">
    <property type="entry name" value="Nucleotide-diphospho-sugar transferases"/>
    <property type="match status" value="1"/>
</dbReference>
<feature type="domain" description="Alpha 1,4-glycosyltransferase" evidence="8">
    <location>
        <begin position="177"/>
        <end position="259"/>
    </location>
</feature>
<dbReference type="InterPro" id="IPR007577">
    <property type="entry name" value="GlycoTrfase_DXD_sugar-bd_CS"/>
</dbReference>
<sequence length="266" mass="30021">MNEEKCRGGRCDRPTQQQQHGDDEAKLGTWLSHLCPQYNNVKKYQSLSSRGYKKLTWKPPSEDTIFFLHTSCTVSLTIREQVLTGLNRVEVAWLDLDQVFNKEPLRSWHTHRHWFTTVPGQGNVATVVSDAARLELLRQYGGTYLDLDAITLRPLPTDANFLSRISDSLIANAILSFSPRHKLMQNVVEDIPNKFNSLSYTSIGADLLTHHLHQLCPQNITILNSVSPHLSEVCGDVTVFPAPIFLPFSNGTDLKDIFTEGRGTSY</sequence>
<evidence type="ECO:0000256" key="6">
    <source>
        <dbReference type="ARBA" id="ARBA00023136"/>
    </source>
</evidence>
<keyword evidence="10" id="KW-1185">Reference proteome</keyword>
<comment type="similarity">
    <text evidence="2">Belongs to the glycosyltransferase 32 family.</text>
</comment>
<evidence type="ECO:0000256" key="5">
    <source>
        <dbReference type="ARBA" id="ARBA00023034"/>
    </source>
</evidence>
<keyword evidence="6" id="KW-0472">Membrane</keyword>
<dbReference type="PANTHER" id="PTHR12042:SF21">
    <property type="entry name" value="ALPHA1,4-GALACTOSYLTRANSFERASE 1-RELATED"/>
    <property type="match status" value="1"/>
</dbReference>
<evidence type="ECO:0000256" key="4">
    <source>
        <dbReference type="ARBA" id="ARBA00022679"/>
    </source>
</evidence>
<dbReference type="GO" id="GO:0000139">
    <property type="term" value="C:Golgi membrane"/>
    <property type="evidence" value="ECO:0007669"/>
    <property type="project" value="UniProtKB-SubCell"/>
</dbReference>
<evidence type="ECO:0000256" key="1">
    <source>
        <dbReference type="ARBA" id="ARBA00004323"/>
    </source>
</evidence>
<keyword evidence="3" id="KW-0328">Glycosyltransferase</keyword>
<keyword evidence="5" id="KW-0333">Golgi apparatus</keyword>
<dbReference type="GO" id="GO:0006688">
    <property type="term" value="P:glycosphingolipid biosynthetic process"/>
    <property type="evidence" value="ECO:0007669"/>
    <property type="project" value="TreeGrafter"/>
</dbReference>
<protein>
    <recommendedName>
        <fullName evidence="8">Alpha 1,4-glycosyltransferase domain-containing protein</fullName>
    </recommendedName>
</protein>
<evidence type="ECO:0000259" key="8">
    <source>
        <dbReference type="Pfam" id="PF04572"/>
    </source>
</evidence>
<comment type="caution">
    <text evidence="9">The sequence shown here is derived from an EMBL/GenBank/DDBJ whole genome shotgun (WGS) entry which is preliminary data.</text>
</comment>
<accession>A0AAE1BWC2</accession>
<dbReference type="InterPro" id="IPR007652">
    <property type="entry name" value="A1-4-GlycosylTfrase_dom"/>
</dbReference>